<dbReference type="GO" id="GO:0009507">
    <property type="term" value="C:chloroplast"/>
    <property type="evidence" value="ECO:0007669"/>
    <property type="project" value="TreeGrafter"/>
</dbReference>
<name>A0A0C9RPP6_9CONI</name>
<dbReference type="Gene3D" id="3.30.300.30">
    <property type="match status" value="1"/>
</dbReference>
<dbReference type="PANTHER" id="PTHR43813:SF1">
    <property type="entry name" value="ACYL-ACTIVATING ENZYME 16, CHLOROPLASTIC-RELATED"/>
    <property type="match status" value="1"/>
</dbReference>
<dbReference type="CDD" id="cd17640">
    <property type="entry name" value="LC_FACS_like"/>
    <property type="match status" value="1"/>
</dbReference>
<dbReference type="Gene3D" id="2.30.38.10">
    <property type="entry name" value="Luciferase, Domain 3"/>
    <property type="match status" value="1"/>
</dbReference>
<dbReference type="InterPro" id="IPR000873">
    <property type="entry name" value="AMP-dep_synth/lig_dom"/>
</dbReference>
<dbReference type="PROSITE" id="PS00455">
    <property type="entry name" value="AMP_BINDING"/>
    <property type="match status" value="1"/>
</dbReference>
<proteinExistence type="predicted"/>
<dbReference type="PANTHER" id="PTHR43813">
    <property type="entry name" value="ACYL-ACTIVATING ENZYME 16, CHLOROPLASTIC-RELATED"/>
    <property type="match status" value="1"/>
</dbReference>
<dbReference type="InterPro" id="IPR052987">
    <property type="entry name" value="Chloroplast_AMP-bd_Enzymes"/>
</dbReference>
<dbReference type="Gene3D" id="3.40.50.980">
    <property type="match status" value="1"/>
</dbReference>
<dbReference type="Gene3D" id="3.40.50.12780">
    <property type="entry name" value="N-terminal domain of ligase-like"/>
    <property type="match status" value="1"/>
</dbReference>
<protein>
    <submittedName>
        <fullName evidence="2">TSA: Wollemia nobilis Ref_Wollemi_Transcript_28705_2682 transcribed RNA sequence</fullName>
    </submittedName>
</protein>
<accession>A0A0C9RPP6</accession>
<dbReference type="InterPro" id="IPR042099">
    <property type="entry name" value="ANL_N_sf"/>
</dbReference>
<reference evidence="2" key="1">
    <citation type="submission" date="2015-02" db="EMBL/GenBank/DDBJ databases">
        <title>A transcriptome of Wollemia nobilis - a relic of Gondwana.</title>
        <authorList>
            <person name="Chia J.Y."/>
            <person name="Leong Y.S."/>
            <person name="Abdul Karim S."/>
            <person name="Wan Azmi N."/>
            <person name="Hercus R."/>
            <person name="Croft L."/>
        </authorList>
    </citation>
    <scope>NUCLEOTIDE SEQUENCE</scope>
    <source>
        <strain evidence="2">MaeBrown</strain>
        <tissue evidence="2">Leaf</tissue>
    </source>
</reference>
<sequence length="742" mass="82606">MSSSLQVHTPSYGFLNSAAKFSNGNIGRLCRYLTVGQERLRPKLLLSRSAGSKLRKGRNFRIFCTVEAGQKVLEFRKCAPLLESTFLEQNGVPGSNEWKAVPDIWRTSAEQYADRIALVDNYHDPPSRMTYKQLEQVILDFAEGLRTLGILPDQKIALFADNSCRWLVSDQGIMASGAINVVRGSRSSVEELLQIYNHSDSVGLVVDNPDLFNKLVPKFNSSMTLKFVLLLWGEKSRVDSNIGEKVPLYDYDEFTHLGHESREGLLALSDRPFRYKAIKPDDIATVVYTSGTTGNPKGVMLTHNNLLHQVMHLGEVVPAIPGDRFLSILPPWHMYERAAEYFTFTRGIEQVYTNVKNLKEDLKQYPPNYLVSVPLVYDTLYSGIQKQLSSSSRARKHVAVTLIKFSMLYMECKRIYEGKSLARTRKQQSLVAAALEWLGARILAALLWPYHLLGKKLVYSKIHSALGISKAGISGGGSLPSHVDKFFEAIGITLLNGYGLTETSPVVGARRAECNVLGTVGRALTATEIKVVDPETGNMLPDGSKGLVKVRGPQVMKGYYKNPIATNKVIDEEGWFDTGDIGWLAPHSSIGAGRKCGGMLVLEGRAKDTIVLTTGENVEPTEIEEAVMQSNLIHQIVVVGQDQRRLGALIVPNKEELNLAAKEYLRSKHIALEPTPVILNDLIDQELKNYTSKCSFQIGPFLLLEEPFTIDSGLLTPTLKIRRDVVYTEFQDQIASLYKQNK</sequence>
<dbReference type="Pfam" id="PF23562">
    <property type="entry name" value="AMP-binding_C_3"/>
    <property type="match status" value="1"/>
</dbReference>
<evidence type="ECO:0000259" key="1">
    <source>
        <dbReference type="Pfam" id="PF00501"/>
    </source>
</evidence>
<organism evidence="2">
    <name type="scientific">Wollemia nobilis</name>
    <dbReference type="NCBI Taxonomy" id="56998"/>
    <lineage>
        <taxon>Eukaryota</taxon>
        <taxon>Viridiplantae</taxon>
        <taxon>Streptophyta</taxon>
        <taxon>Embryophyta</taxon>
        <taxon>Tracheophyta</taxon>
        <taxon>Spermatophyta</taxon>
        <taxon>Pinopsida</taxon>
        <taxon>Pinidae</taxon>
        <taxon>Conifers II</taxon>
        <taxon>Araucariales</taxon>
        <taxon>Araucariaceae</taxon>
        <taxon>Wollemia</taxon>
    </lineage>
</organism>
<dbReference type="GO" id="GO:0030497">
    <property type="term" value="P:fatty acid elongation"/>
    <property type="evidence" value="ECO:0007669"/>
    <property type="project" value="TreeGrafter"/>
</dbReference>
<feature type="domain" description="AMP-dependent synthetase/ligase" evidence="1">
    <location>
        <begin position="106"/>
        <end position="560"/>
    </location>
</feature>
<dbReference type="SUPFAM" id="SSF56801">
    <property type="entry name" value="Acetyl-CoA synthetase-like"/>
    <property type="match status" value="1"/>
</dbReference>
<dbReference type="GO" id="GO:0008922">
    <property type="term" value="F:long-chain fatty acid [acyl-carrier-protein] ligase activity"/>
    <property type="evidence" value="ECO:0007669"/>
    <property type="project" value="TreeGrafter"/>
</dbReference>
<dbReference type="AlphaFoldDB" id="A0A0C9RPP6"/>
<dbReference type="InterPro" id="IPR045851">
    <property type="entry name" value="AMP-bd_C_sf"/>
</dbReference>
<dbReference type="InterPro" id="IPR020845">
    <property type="entry name" value="AMP-binding_CS"/>
</dbReference>
<dbReference type="Pfam" id="PF00501">
    <property type="entry name" value="AMP-binding"/>
    <property type="match status" value="1"/>
</dbReference>
<evidence type="ECO:0000313" key="2">
    <source>
        <dbReference type="EMBL" id="JAG85364.1"/>
    </source>
</evidence>
<dbReference type="EMBL" id="GCHU01028486">
    <property type="protein sequence ID" value="JAG85364.1"/>
    <property type="molecule type" value="Transcribed_RNA"/>
</dbReference>